<dbReference type="GO" id="GO:0003887">
    <property type="term" value="F:DNA-directed DNA polymerase activity"/>
    <property type="evidence" value="ECO:0007669"/>
    <property type="project" value="UniProtKB-KW"/>
</dbReference>
<dbReference type="GO" id="GO:0009360">
    <property type="term" value="C:DNA polymerase III complex"/>
    <property type="evidence" value="ECO:0007669"/>
    <property type="project" value="TreeGrafter"/>
</dbReference>
<keyword evidence="5" id="KW-0239">DNA-directed DNA polymerase</keyword>
<protein>
    <recommendedName>
        <fullName evidence="1">DNA-directed DNA polymerase</fullName>
        <ecNumber evidence="1">2.7.7.7</ecNumber>
    </recommendedName>
</protein>
<dbReference type="Proteomes" id="UP000215377">
    <property type="component" value="Unassembled WGS sequence"/>
</dbReference>
<dbReference type="PANTHER" id="PTHR34388:SF1">
    <property type="entry name" value="DNA POLYMERASE III SUBUNIT DELTA"/>
    <property type="match status" value="1"/>
</dbReference>
<comment type="similarity">
    <text evidence="6">Belongs to the DNA polymerase HolA subunit family.</text>
</comment>
<sequence>MKLSARDAEAFLAKPDADRSGLLIYGQDGMRVALKRQQVLKALLGPNAEEEMRLTRMPGAELRKDPAALLDAVKATGFFPGPRCVFVEETPDNAHVAVAQALEDWAPGDAFVLVTAGALKPASKLRKLFEGHRRAVVAAIYDNPPTRAEIERTLGEAGLRDIPADSAGALASLAQELSPGDFAKTVEKIALYKLGDASPLSLEDIEACAPRSTEAGTDTLIDMVASGQGGEVGPLVRRLQGQGINAVTICITAMRHFRMLYTAAADPGGPAAGVGRLRPPLYGPRRDKVVRQAQDWGPDKLQTALTLLTDTDLALRSAGQTAPAMAVMERALIRLAMLSRSR</sequence>
<evidence type="ECO:0000256" key="3">
    <source>
        <dbReference type="ARBA" id="ARBA00022695"/>
    </source>
</evidence>
<organism evidence="8 9">
    <name type="scientific">Marinibacterium profundimaris</name>
    <dbReference type="NCBI Taxonomy" id="1679460"/>
    <lineage>
        <taxon>Bacteria</taxon>
        <taxon>Pseudomonadati</taxon>
        <taxon>Pseudomonadota</taxon>
        <taxon>Alphaproteobacteria</taxon>
        <taxon>Rhodobacterales</taxon>
        <taxon>Paracoccaceae</taxon>
        <taxon>Marinibacterium</taxon>
    </lineage>
</organism>
<dbReference type="OrthoDB" id="9804983at2"/>
<evidence type="ECO:0000256" key="5">
    <source>
        <dbReference type="ARBA" id="ARBA00022932"/>
    </source>
</evidence>
<evidence type="ECO:0000256" key="6">
    <source>
        <dbReference type="ARBA" id="ARBA00034754"/>
    </source>
</evidence>
<evidence type="ECO:0000313" key="9">
    <source>
        <dbReference type="Proteomes" id="UP000215377"/>
    </source>
</evidence>
<dbReference type="EMBL" id="AQQR01000004">
    <property type="protein sequence ID" value="OWU73594.1"/>
    <property type="molecule type" value="Genomic_DNA"/>
</dbReference>
<evidence type="ECO:0000256" key="4">
    <source>
        <dbReference type="ARBA" id="ARBA00022705"/>
    </source>
</evidence>
<dbReference type="EC" id="2.7.7.7" evidence="1"/>
<evidence type="ECO:0000256" key="1">
    <source>
        <dbReference type="ARBA" id="ARBA00012417"/>
    </source>
</evidence>
<keyword evidence="9" id="KW-1185">Reference proteome</keyword>
<dbReference type="InterPro" id="IPR005790">
    <property type="entry name" value="DNA_polIII_delta"/>
</dbReference>
<dbReference type="NCBIfam" id="TIGR01128">
    <property type="entry name" value="holA"/>
    <property type="match status" value="1"/>
</dbReference>
<dbReference type="Gene3D" id="1.20.272.10">
    <property type="match status" value="1"/>
</dbReference>
<dbReference type="GO" id="GO:0006261">
    <property type="term" value="P:DNA-templated DNA replication"/>
    <property type="evidence" value="ECO:0007669"/>
    <property type="project" value="TreeGrafter"/>
</dbReference>
<evidence type="ECO:0000256" key="7">
    <source>
        <dbReference type="ARBA" id="ARBA00049244"/>
    </source>
</evidence>
<dbReference type="RefSeq" id="WP_088650319.1">
    <property type="nucleotide sequence ID" value="NZ_AQQR01000004.1"/>
</dbReference>
<dbReference type="PANTHER" id="PTHR34388">
    <property type="entry name" value="DNA POLYMERASE III SUBUNIT DELTA"/>
    <property type="match status" value="1"/>
</dbReference>
<keyword evidence="3" id="KW-0548">Nucleotidyltransferase</keyword>
<accession>A0A225NIN7</accession>
<dbReference type="SUPFAM" id="SSF48019">
    <property type="entry name" value="post-AAA+ oligomerization domain-like"/>
    <property type="match status" value="1"/>
</dbReference>
<name>A0A225NIN7_9RHOB</name>
<comment type="caution">
    <text evidence="8">The sequence shown here is derived from an EMBL/GenBank/DDBJ whole genome shotgun (WGS) entry which is preliminary data.</text>
</comment>
<evidence type="ECO:0000313" key="8">
    <source>
        <dbReference type="EMBL" id="OWU73594.1"/>
    </source>
</evidence>
<dbReference type="AlphaFoldDB" id="A0A225NIN7"/>
<comment type="catalytic activity">
    <reaction evidence="7">
        <text>DNA(n) + a 2'-deoxyribonucleoside 5'-triphosphate = DNA(n+1) + diphosphate</text>
        <dbReference type="Rhea" id="RHEA:22508"/>
        <dbReference type="Rhea" id="RHEA-COMP:17339"/>
        <dbReference type="Rhea" id="RHEA-COMP:17340"/>
        <dbReference type="ChEBI" id="CHEBI:33019"/>
        <dbReference type="ChEBI" id="CHEBI:61560"/>
        <dbReference type="ChEBI" id="CHEBI:173112"/>
        <dbReference type="EC" id="2.7.7.7"/>
    </reaction>
</comment>
<dbReference type="InterPro" id="IPR008921">
    <property type="entry name" value="DNA_pol3_clamp-load_cplx_C"/>
</dbReference>
<gene>
    <name evidence="8" type="ORF">ATO3_13165</name>
</gene>
<dbReference type="Gene3D" id="3.40.50.300">
    <property type="entry name" value="P-loop containing nucleotide triphosphate hydrolases"/>
    <property type="match status" value="1"/>
</dbReference>
<dbReference type="InterPro" id="IPR027417">
    <property type="entry name" value="P-loop_NTPase"/>
</dbReference>
<proteinExistence type="inferred from homology"/>
<keyword evidence="4" id="KW-0235">DNA replication</keyword>
<reference evidence="8 9" key="1">
    <citation type="submission" date="2013-04" db="EMBL/GenBank/DDBJ databases">
        <title>Oceanicola sp. 22II1-22F33 Genome Sequencing.</title>
        <authorList>
            <person name="Lai Q."/>
            <person name="Li G."/>
            <person name="Shao Z."/>
        </authorList>
    </citation>
    <scope>NUCLEOTIDE SEQUENCE [LARGE SCALE GENOMIC DNA]</scope>
    <source>
        <strain evidence="8 9">22II1-22F33</strain>
    </source>
</reference>
<keyword evidence="2" id="KW-0808">Transferase</keyword>
<evidence type="ECO:0000256" key="2">
    <source>
        <dbReference type="ARBA" id="ARBA00022679"/>
    </source>
</evidence>
<dbReference type="GO" id="GO:0003677">
    <property type="term" value="F:DNA binding"/>
    <property type="evidence" value="ECO:0007669"/>
    <property type="project" value="InterPro"/>
</dbReference>